<evidence type="ECO:0000256" key="4">
    <source>
        <dbReference type="ARBA" id="ARBA00022777"/>
    </source>
</evidence>
<evidence type="ECO:0000256" key="7">
    <source>
        <dbReference type="SAM" id="Phobius"/>
    </source>
</evidence>
<gene>
    <name evidence="9" type="ORF">KTAU_09560</name>
</gene>
<dbReference type="SUPFAM" id="SSF56112">
    <property type="entry name" value="Protein kinase-like (PK-like)"/>
    <property type="match status" value="1"/>
</dbReference>
<dbReference type="PANTHER" id="PTHR43289">
    <property type="entry name" value="MITOGEN-ACTIVATED PROTEIN KINASE KINASE KINASE 20-RELATED"/>
    <property type="match status" value="1"/>
</dbReference>
<evidence type="ECO:0000256" key="2">
    <source>
        <dbReference type="ARBA" id="ARBA00022679"/>
    </source>
</evidence>
<protein>
    <recommendedName>
        <fullName evidence="1">non-specific serine/threonine protein kinase</fullName>
        <ecNumber evidence="1">2.7.11.1</ecNumber>
    </recommendedName>
</protein>
<keyword evidence="2" id="KW-0808">Transferase</keyword>
<dbReference type="RefSeq" id="WP_151727206.1">
    <property type="nucleotide sequence ID" value="NZ_BKZV01000001.1"/>
</dbReference>
<evidence type="ECO:0000259" key="8">
    <source>
        <dbReference type="PROSITE" id="PS50011"/>
    </source>
</evidence>
<keyword evidence="7" id="KW-0472">Membrane</keyword>
<evidence type="ECO:0000313" key="10">
    <source>
        <dbReference type="Proteomes" id="UP000334820"/>
    </source>
</evidence>
<keyword evidence="7" id="KW-0812">Transmembrane</keyword>
<dbReference type="GO" id="GO:0004674">
    <property type="term" value="F:protein serine/threonine kinase activity"/>
    <property type="evidence" value="ECO:0007669"/>
    <property type="project" value="UniProtKB-EC"/>
</dbReference>
<dbReference type="EMBL" id="BKZV01000001">
    <property type="protein sequence ID" value="GER82318.1"/>
    <property type="molecule type" value="Genomic_DNA"/>
</dbReference>
<evidence type="ECO:0000256" key="1">
    <source>
        <dbReference type="ARBA" id="ARBA00012513"/>
    </source>
</evidence>
<dbReference type="EC" id="2.7.11.1" evidence="1"/>
<evidence type="ECO:0000313" key="9">
    <source>
        <dbReference type="EMBL" id="GER82318.1"/>
    </source>
</evidence>
<proteinExistence type="predicted"/>
<dbReference type="GO" id="GO:0005524">
    <property type="term" value="F:ATP binding"/>
    <property type="evidence" value="ECO:0007669"/>
    <property type="project" value="UniProtKB-KW"/>
</dbReference>
<keyword evidence="5" id="KW-0067">ATP-binding</keyword>
<feature type="domain" description="Protein kinase" evidence="8">
    <location>
        <begin position="147"/>
        <end position="414"/>
    </location>
</feature>
<dbReference type="AlphaFoldDB" id="A0A5J4JYS7"/>
<dbReference type="Proteomes" id="UP000334820">
    <property type="component" value="Unassembled WGS sequence"/>
</dbReference>
<feature type="region of interest" description="Disordered" evidence="6">
    <location>
        <begin position="421"/>
        <end position="460"/>
    </location>
</feature>
<evidence type="ECO:0000256" key="5">
    <source>
        <dbReference type="ARBA" id="ARBA00022840"/>
    </source>
</evidence>
<dbReference type="Gene3D" id="1.10.510.10">
    <property type="entry name" value="Transferase(Phosphotransferase) domain 1"/>
    <property type="match status" value="1"/>
</dbReference>
<feature type="transmembrane region" description="Helical" evidence="7">
    <location>
        <begin position="503"/>
        <end position="521"/>
    </location>
</feature>
<evidence type="ECO:0000256" key="6">
    <source>
        <dbReference type="SAM" id="MobiDB-lite"/>
    </source>
</evidence>
<dbReference type="InterPro" id="IPR000719">
    <property type="entry name" value="Prot_kinase_dom"/>
</dbReference>
<keyword evidence="10" id="KW-1185">Reference proteome</keyword>
<dbReference type="InterPro" id="IPR011009">
    <property type="entry name" value="Kinase-like_dom_sf"/>
</dbReference>
<keyword evidence="7" id="KW-1133">Transmembrane helix</keyword>
<keyword evidence="3" id="KW-0547">Nucleotide-binding</keyword>
<organism evidence="9 10">
    <name type="scientific">Thermogemmatispora aurantia</name>
    <dbReference type="NCBI Taxonomy" id="2045279"/>
    <lineage>
        <taxon>Bacteria</taxon>
        <taxon>Bacillati</taxon>
        <taxon>Chloroflexota</taxon>
        <taxon>Ktedonobacteria</taxon>
        <taxon>Thermogemmatisporales</taxon>
        <taxon>Thermogemmatisporaceae</taxon>
        <taxon>Thermogemmatispora</taxon>
    </lineage>
</organism>
<comment type="caution">
    <text evidence="9">The sequence shown here is derived from an EMBL/GenBank/DDBJ whole genome shotgun (WGS) entry which is preliminary data.</text>
</comment>
<evidence type="ECO:0000256" key="3">
    <source>
        <dbReference type="ARBA" id="ARBA00022741"/>
    </source>
</evidence>
<sequence length="525" mass="57940">MLCPRCHAQWDGERRACLRCGFVLPVAGGDAVARQGEQEQPRWSAGAEAKTPHWHVPRVTPVAGRHAGRQQPPVPPVLVSEAPRYQTPAEQLRQHRPWQAAGGDGRREPTTLHDQRRTEEQQSERERRGMGRSSATPPSTAEGLRPLQAGELLQGGRYRLAERQGRHEWLAESYEAFWLAHDARRGGAPVRICEFVLPREDSRLRGALVRSAASALHTAGRHTQIPTLLDVFSEAERDFFVFEHVEGESLLLRLRRRGRPLSEQEVVECCLQMVDVLEFLASQTPPIVHGLIRPDYIIAGRTRSHYVLTGFSVMLASGATQFVTGMARSQLSPYTAPELTHGVIDSRIDLYALLATAYHLATGCPPARSQGRIPPARQLNPALSPGFEAILAKGLYSGQGLRPDLSQRYQHPAQLRQALTERATQSETPAPVAESIAASSQPLVSEPRPPATEPLADASEDSLQGHPLLQSLAPSDLLQHEESLLPAPEELPPLPDSNDYQRLLLWGITLFLSLALTIALARGWF</sequence>
<feature type="region of interest" description="Disordered" evidence="6">
    <location>
        <begin position="86"/>
        <end position="147"/>
    </location>
</feature>
<dbReference type="SMART" id="SM00220">
    <property type="entry name" value="S_TKc"/>
    <property type="match status" value="1"/>
</dbReference>
<name>A0A5J4JYS7_9CHLR</name>
<feature type="region of interest" description="Disordered" evidence="6">
    <location>
        <begin position="33"/>
        <end position="52"/>
    </location>
</feature>
<dbReference type="PROSITE" id="PS50011">
    <property type="entry name" value="PROTEIN_KINASE_DOM"/>
    <property type="match status" value="1"/>
</dbReference>
<keyword evidence="4" id="KW-0418">Kinase</keyword>
<dbReference type="PANTHER" id="PTHR43289:SF6">
    <property type="entry name" value="SERINE_THREONINE-PROTEIN KINASE NEKL-3"/>
    <property type="match status" value="1"/>
</dbReference>
<feature type="compositionally biased region" description="Basic and acidic residues" evidence="6">
    <location>
        <begin position="104"/>
        <end position="129"/>
    </location>
</feature>
<reference evidence="9 10" key="1">
    <citation type="journal article" date="2019" name="Int. J. Syst. Evol. Microbiol.">
        <title>Thermogemmatispora aurantia sp. nov. and Thermogemmatispora argillosa sp. nov., within the class Ktedonobacteria, and emended description of the genus Thermogemmatispora.</title>
        <authorList>
            <person name="Zheng Y."/>
            <person name="Wang C.M."/>
            <person name="Sakai Y."/>
            <person name="Abe K."/>
            <person name="Yokota A."/>
            <person name="Yabe S."/>
        </authorList>
    </citation>
    <scope>NUCLEOTIDE SEQUENCE [LARGE SCALE GENOMIC DNA]</scope>
    <source>
        <strain evidence="9 10">A1-2</strain>
    </source>
</reference>
<accession>A0A5J4JYS7</accession>
<dbReference type="Pfam" id="PF00069">
    <property type="entry name" value="Pkinase"/>
    <property type="match status" value="1"/>
</dbReference>